<keyword evidence="4" id="KW-1185">Reference proteome</keyword>
<protein>
    <recommendedName>
        <fullName evidence="5">Lipoprotein</fullName>
    </recommendedName>
</protein>
<gene>
    <name evidence="3" type="ORF">ACFOW8_01635</name>
</gene>
<dbReference type="EMBL" id="JBHSBA010000003">
    <property type="protein sequence ID" value="MFC4123625.1"/>
    <property type="molecule type" value="Genomic_DNA"/>
</dbReference>
<dbReference type="PROSITE" id="PS51257">
    <property type="entry name" value="PROKAR_LIPOPROTEIN"/>
    <property type="match status" value="1"/>
</dbReference>
<name>A0ABV8KZ30_9NOCA</name>
<keyword evidence="2" id="KW-0732">Signal</keyword>
<proteinExistence type="predicted"/>
<feature type="region of interest" description="Disordered" evidence="1">
    <location>
        <begin position="33"/>
        <end position="68"/>
    </location>
</feature>
<organism evidence="3 4">
    <name type="scientific">Nocardia rhizosphaerae</name>
    <dbReference type="NCBI Taxonomy" id="1691571"/>
    <lineage>
        <taxon>Bacteria</taxon>
        <taxon>Bacillati</taxon>
        <taxon>Actinomycetota</taxon>
        <taxon>Actinomycetes</taxon>
        <taxon>Mycobacteriales</taxon>
        <taxon>Nocardiaceae</taxon>
        <taxon>Nocardia</taxon>
    </lineage>
</organism>
<comment type="caution">
    <text evidence="3">The sequence shown here is derived from an EMBL/GenBank/DDBJ whole genome shotgun (WGS) entry which is preliminary data.</text>
</comment>
<evidence type="ECO:0000313" key="3">
    <source>
        <dbReference type="EMBL" id="MFC4123625.1"/>
    </source>
</evidence>
<evidence type="ECO:0000256" key="2">
    <source>
        <dbReference type="SAM" id="SignalP"/>
    </source>
</evidence>
<evidence type="ECO:0000313" key="4">
    <source>
        <dbReference type="Proteomes" id="UP001595767"/>
    </source>
</evidence>
<accession>A0ABV8KZ30</accession>
<evidence type="ECO:0000256" key="1">
    <source>
        <dbReference type="SAM" id="MobiDB-lite"/>
    </source>
</evidence>
<feature type="compositionally biased region" description="Low complexity" evidence="1">
    <location>
        <begin position="38"/>
        <end position="63"/>
    </location>
</feature>
<sequence length="223" mass="23627">MHRRQTVPVRAARAGMLAAIVVSATVTGCADTGDDSGTDATTSASTAAPTTTAAAATTPTGPAFDPQTAPLSTAELGEFPYFAIPAGFENPNSPEPIADRDRVPVWTGSQLRWVVGKVYQSPIYASDDRTFSKFELLESIDQAVADAGGVKVTESKIPQEFIDSIDKDLRVSYSSGLGDIYNNKASTYLVRRPDRLVWIHVSTDSAGAGWIIAEEQADETGGN</sequence>
<evidence type="ECO:0008006" key="5">
    <source>
        <dbReference type="Google" id="ProtNLM"/>
    </source>
</evidence>
<dbReference type="Proteomes" id="UP001595767">
    <property type="component" value="Unassembled WGS sequence"/>
</dbReference>
<feature type="signal peptide" evidence="2">
    <location>
        <begin position="1"/>
        <end position="24"/>
    </location>
</feature>
<feature type="chain" id="PRO_5047067354" description="Lipoprotein" evidence="2">
    <location>
        <begin position="25"/>
        <end position="223"/>
    </location>
</feature>
<dbReference type="RefSeq" id="WP_378544312.1">
    <property type="nucleotide sequence ID" value="NZ_JBHSBA010000003.1"/>
</dbReference>
<reference evidence="4" key="1">
    <citation type="journal article" date="2019" name="Int. J. Syst. Evol. Microbiol.">
        <title>The Global Catalogue of Microorganisms (GCM) 10K type strain sequencing project: providing services to taxonomists for standard genome sequencing and annotation.</title>
        <authorList>
            <consortium name="The Broad Institute Genomics Platform"/>
            <consortium name="The Broad Institute Genome Sequencing Center for Infectious Disease"/>
            <person name="Wu L."/>
            <person name="Ma J."/>
        </authorList>
    </citation>
    <scope>NUCLEOTIDE SEQUENCE [LARGE SCALE GENOMIC DNA]</scope>
    <source>
        <strain evidence="4">CGMCC 4.7204</strain>
    </source>
</reference>